<proteinExistence type="predicted"/>
<gene>
    <name evidence="2" type="ORF">CONCODRAFT_77303</name>
</gene>
<dbReference type="EMBL" id="KQ964435">
    <property type="protein sequence ID" value="KXN73559.1"/>
    <property type="molecule type" value="Genomic_DNA"/>
</dbReference>
<organism evidence="2 3">
    <name type="scientific">Conidiobolus coronatus (strain ATCC 28846 / CBS 209.66 / NRRL 28638)</name>
    <name type="common">Delacroixia coronata</name>
    <dbReference type="NCBI Taxonomy" id="796925"/>
    <lineage>
        <taxon>Eukaryota</taxon>
        <taxon>Fungi</taxon>
        <taxon>Fungi incertae sedis</taxon>
        <taxon>Zoopagomycota</taxon>
        <taxon>Entomophthoromycotina</taxon>
        <taxon>Entomophthoromycetes</taxon>
        <taxon>Entomophthorales</taxon>
        <taxon>Ancylistaceae</taxon>
        <taxon>Conidiobolus</taxon>
    </lineage>
</organism>
<keyword evidence="3" id="KW-1185">Reference proteome</keyword>
<dbReference type="Proteomes" id="UP000070444">
    <property type="component" value="Unassembled WGS sequence"/>
</dbReference>
<dbReference type="Pfam" id="PF08495">
    <property type="entry name" value="FIST"/>
    <property type="match status" value="1"/>
</dbReference>
<dbReference type="AlphaFoldDB" id="A0A137PEX5"/>
<protein>
    <recommendedName>
        <fullName evidence="1">FIST domain-containing protein</fullName>
    </recommendedName>
</protein>
<feature type="domain" description="FIST" evidence="1">
    <location>
        <begin position="59"/>
        <end position="281"/>
    </location>
</feature>
<evidence type="ECO:0000313" key="2">
    <source>
        <dbReference type="EMBL" id="KXN73559.1"/>
    </source>
</evidence>
<evidence type="ECO:0000313" key="3">
    <source>
        <dbReference type="Proteomes" id="UP000070444"/>
    </source>
</evidence>
<evidence type="ECO:0000259" key="1">
    <source>
        <dbReference type="SMART" id="SM00897"/>
    </source>
</evidence>
<sequence length="398" mass="44403">MLLKLRNLNYVKNSLSRFNITNQVNRNYHLKHFISDSKESAVESSLKSLYEKTKGENYNFGYLLIGSGYSQSELERIPKLLDSLLPNIPFQVGLVAEKIGFGTNSKGIRLIAGKKESTDRIGAYPFYFHSPDAKKWLTSNDDRSQPKWDRSDDVLKSVSQPTNHVALPQEFIDIGKQYEPGSTLLLGTDGHPDQYLEAISNSLPHLKIVGLSGGPTPFINGKATSLIYNGKVNEEGIIGVILPPSANISTKLVYPNIQTLGEPLTITKARGNIILEMNESNATQHLLKSLQTTNIPSSQYKHIDFFLGLLPKDCTESPQDISIYRIQSGSPTKGTMAIDTIRDIELDQKILLSWMVPSKEFEMYTGSNVTSENGIVYSTKPYFTKICLPGTRVEFDFN</sequence>
<name>A0A137PEX5_CONC2</name>
<reference evidence="2 3" key="1">
    <citation type="journal article" date="2015" name="Genome Biol. Evol.">
        <title>Phylogenomic analyses indicate that early fungi evolved digesting cell walls of algal ancestors of land plants.</title>
        <authorList>
            <person name="Chang Y."/>
            <person name="Wang S."/>
            <person name="Sekimoto S."/>
            <person name="Aerts A.L."/>
            <person name="Choi C."/>
            <person name="Clum A."/>
            <person name="LaButti K.M."/>
            <person name="Lindquist E.A."/>
            <person name="Yee Ngan C."/>
            <person name="Ohm R.A."/>
            <person name="Salamov A.A."/>
            <person name="Grigoriev I.V."/>
            <person name="Spatafora J.W."/>
            <person name="Berbee M.L."/>
        </authorList>
    </citation>
    <scope>NUCLEOTIDE SEQUENCE [LARGE SCALE GENOMIC DNA]</scope>
    <source>
        <strain evidence="2 3">NRRL 28638</strain>
    </source>
</reference>
<dbReference type="SMART" id="SM00897">
    <property type="entry name" value="FIST"/>
    <property type="match status" value="1"/>
</dbReference>
<accession>A0A137PEX5</accession>
<dbReference type="InterPro" id="IPR013702">
    <property type="entry name" value="FIST_domain_N"/>
</dbReference>
<dbReference type="OrthoDB" id="10251508at2759"/>